<accession>A0A0G4IR02</accession>
<evidence type="ECO:0000256" key="1">
    <source>
        <dbReference type="SAM" id="MobiDB-lite"/>
    </source>
</evidence>
<dbReference type="AlphaFoldDB" id="A0A0G4IR02"/>
<feature type="chain" id="PRO_5005192982" description="Glycoside-hydrolase family GH114 TIM-barrel domain-containing protein" evidence="2">
    <location>
        <begin position="28"/>
        <end position="534"/>
    </location>
</feature>
<feature type="region of interest" description="Disordered" evidence="1">
    <location>
        <begin position="342"/>
        <end position="476"/>
    </location>
</feature>
<dbReference type="PANTHER" id="PTHR35273">
    <property type="entry name" value="ALPHA-1,4 POLYGALACTOSAMINIDASE, PUTATIVE (AFU_ORTHOLOGUE AFUA_3G07890)-RELATED"/>
    <property type="match status" value="1"/>
</dbReference>
<name>A0A0G4IR02_PLABS</name>
<evidence type="ECO:0000313" key="4">
    <source>
        <dbReference type="EMBL" id="CEO97571.1"/>
    </source>
</evidence>
<gene>
    <name evidence="4" type="ORF">PBRA_000916</name>
</gene>
<feature type="compositionally biased region" description="Polar residues" evidence="1">
    <location>
        <begin position="389"/>
        <end position="419"/>
    </location>
</feature>
<organism evidence="4 5">
    <name type="scientific">Plasmodiophora brassicae</name>
    <name type="common">Clubroot disease agent</name>
    <dbReference type="NCBI Taxonomy" id="37360"/>
    <lineage>
        <taxon>Eukaryota</taxon>
        <taxon>Sar</taxon>
        <taxon>Rhizaria</taxon>
        <taxon>Endomyxa</taxon>
        <taxon>Phytomyxea</taxon>
        <taxon>Plasmodiophorida</taxon>
        <taxon>Plasmodiophoridae</taxon>
        <taxon>Plasmodiophora</taxon>
    </lineage>
</organism>
<keyword evidence="5" id="KW-1185">Reference proteome</keyword>
<proteinExistence type="predicted"/>
<feature type="compositionally biased region" description="Low complexity" evidence="1">
    <location>
        <begin position="301"/>
        <end position="326"/>
    </location>
</feature>
<dbReference type="SUPFAM" id="SSF51445">
    <property type="entry name" value="(Trans)glycosidases"/>
    <property type="match status" value="1"/>
</dbReference>
<feature type="domain" description="Glycoside-hydrolase family GH114 TIM-barrel" evidence="3">
    <location>
        <begin position="38"/>
        <end position="277"/>
    </location>
</feature>
<feature type="signal peptide" evidence="2">
    <location>
        <begin position="1"/>
        <end position="27"/>
    </location>
</feature>
<protein>
    <recommendedName>
        <fullName evidence="3">Glycoside-hydrolase family GH114 TIM-barrel domain-containing protein</fullName>
    </recommendedName>
</protein>
<dbReference type="InterPro" id="IPR013785">
    <property type="entry name" value="Aldolase_TIM"/>
</dbReference>
<evidence type="ECO:0000313" key="5">
    <source>
        <dbReference type="Proteomes" id="UP000039324"/>
    </source>
</evidence>
<dbReference type="Proteomes" id="UP000039324">
    <property type="component" value="Unassembled WGS sequence"/>
</dbReference>
<dbReference type="OrthoDB" id="2108802at2759"/>
<dbReference type="InterPro" id="IPR004352">
    <property type="entry name" value="GH114_TIM-barrel"/>
</dbReference>
<keyword evidence="2" id="KW-0732">Signal</keyword>
<feature type="region of interest" description="Disordered" evidence="1">
    <location>
        <begin position="292"/>
        <end position="328"/>
    </location>
</feature>
<dbReference type="STRING" id="37360.A0A0G4IR02"/>
<sequence length="534" mass="54063">MNVTTTWAFAAVAAAAAVLGAVAGAQASWARPQIGMAWQWELTFGRIPDVTTPNVPVWNIDPEQLGADQIPALMSALHANNRYVICYVNVGSLDASASDAGAFKAVRPSIVGNPYPGWPGESFLDVRSEATRVLIQARLQRMASYGCHGIEPDNLDSYTYTNGFALTAADALDYMGWVAATAHGLGMAVGLKNAPDLVAPHNLASLFDFAVVESCAETGDCPKFAPFIQAGKPVFAAEYTDSGSGGCTTVASVSAACAATNAQDFDGIIKSCNLGPEWQACQTYDRTGNRVSPNAQATPVSGSAAPSSRAPVSSAAAPDAASNASSDTGSQAIPIVVLGPAGKRSNVSWTGPPSNVSRGAGAALGDPATGTGKGDTNPRGITGSKKGRSNVTAPNTSAGSGKRSNVSWTGPPSNVSQGAGATLGDPATGTGNGDTNPRGITGSKKGSSNVTGPSTSAGTVSNGSSTGRDPSTGTDRLVNAPSDPAHVAAHNANVGNSRAPSTWPSVLTPMNTALETPEAIVLFDDDPSICDEEP</sequence>
<dbReference type="InterPro" id="IPR017853">
    <property type="entry name" value="GH"/>
</dbReference>
<evidence type="ECO:0000256" key="2">
    <source>
        <dbReference type="SAM" id="SignalP"/>
    </source>
</evidence>
<dbReference type="EMBL" id="CDSF01000079">
    <property type="protein sequence ID" value="CEO97571.1"/>
    <property type="molecule type" value="Genomic_DNA"/>
</dbReference>
<dbReference type="Pfam" id="PF03537">
    <property type="entry name" value="Glyco_hydro_114"/>
    <property type="match status" value="1"/>
</dbReference>
<feature type="compositionally biased region" description="Polar residues" evidence="1">
    <location>
        <begin position="345"/>
        <end position="357"/>
    </location>
</feature>
<evidence type="ECO:0000259" key="3">
    <source>
        <dbReference type="Pfam" id="PF03537"/>
    </source>
</evidence>
<reference evidence="4 5" key="1">
    <citation type="submission" date="2015-02" db="EMBL/GenBank/DDBJ databases">
        <authorList>
            <person name="Chooi Y.-H."/>
        </authorList>
    </citation>
    <scope>NUCLEOTIDE SEQUENCE [LARGE SCALE GENOMIC DNA]</scope>
    <source>
        <strain evidence="4">E3</strain>
    </source>
</reference>
<feature type="compositionally biased region" description="Polar residues" evidence="1">
    <location>
        <begin position="444"/>
        <end position="474"/>
    </location>
</feature>
<dbReference type="Gene3D" id="3.20.20.70">
    <property type="entry name" value="Aldolase class I"/>
    <property type="match status" value="1"/>
</dbReference>
<dbReference type="PANTHER" id="PTHR35273:SF2">
    <property type="entry name" value="ALPHA-GALACTOSIDASE"/>
    <property type="match status" value="1"/>
</dbReference>